<feature type="chain" id="PRO_5043422330" evidence="2">
    <location>
        <begin position="32"/>
        <end position="310"/>
    </location>
</feature>
<proteinExistence type="predicted"/>
<name>A0A2Z4FHY2_9DELT</name>
<accession>A0A2Z4FHY2</accession>
<keyword evidence="2" id="KW-0732">Signal</keyword>
<organism evidence="3 4">
    <name type="scientific">Bradymonas sediminis</name>
    <dbReference type="NCBI Taxonomy" id="1548548"/>
    <lineage>
        <taxon>Bacteria</taxon>
        <taxon>Deltaproteobacteria</taxon>
        <taxon>Bradymonadales</taxon>
        <taxon>Bradymonadaceae</taxon>
        <taxon>Bradymonas</taxon>
    </lineage>
</organism>
<feature type="signal peptide" evidence="2">
    <location>
        <begin position="1"/>
        <end position="31"/>
    </location>
</feature>
<dbReference type="AlphaFoldDB" id="A0A2Z4FHY2"/>
<dbReference type="EMBL" id="CP030032">
    <property type="protein sequence ID" value="AWV88500.1"/>
    <property type="molecule type" value="Genomic_DNA"/>
</dbReference>
<evidence type="ECO:0000256" key="2">
    <source>
        <dbReference type="SAM" id="SignalP"/>
    </source>
</evidence>
<keyword evidence="4" id="KW-1185">Reference proteome</keyword>
<dbReference type="KEGG" id="bsed:DN745_03725"/>
<evidence type="ECO:0000313" key="4">
    <source>
        <dbReference type="Proteomes" id="UP000249799"/>
    </source>
</evidence>
<evidence type="ECO:0000256" key="1">
    <source>
        <dbReference type="SAM" id="MobiDB-lite"/>
    </source>
</evidence>
<gene>
    <name evidence="3" type="ORF">DN745_03725</name>
</gene>
<feature type="compositionally biased region" description="Basic residues" evidence="1">
    <location>
        <begin position="263"/>
        <end position="275"/>
    </location>
</feature>
<reference evidence="3 4" key="1">
    <citation type="submission" date="2018-06" db="EMBL/GenBank/DDBJ databases">
        <title>Lujinxingia sediminis gen. nov. sp. nov., a new facultative anaerobic member of the class Deltaproteobacteria, and proposal of Lujinxingaceae fam. nov.</title>
        <authorList>
            <person name="Guo L.-Y."/>
            <person name="Li C.-M."/>
            <person name="Wang S."/>
            <person name="Du Z.-J."/>
        </authorList>
    </citation>
    <scope>NUCLEOTIDE SEQUENCE [LARGE SCALE GENOMIC DNA]</scope>
    <source>
        <strain evidence="3 4">FA350</strain>
    </source>
</reference>
<feature type="region of interest" description="Disordered" evidence="1">
    <location>
        <begin position="255"/>
        <end position="280"/>
    </location>
</feature>
<sequence>MKERTQANAILTAIMLVLSALCISVAAPAYAGEHEFSGVYEGGGGILKLARGEEAHTYVGSVRVQDKTTLAVRGLAADVWLVGTFGDAPKTVDFRAKLTGDTLRLEAMGKTLAMKRRAEKTQEPGYTKRPSAKVLNATFEFLQFQTGLLYDQPGFKMQAKHEQAFKLKITKLWASLSAAQQRKMSNMPTAWSKLNGQWNALDDTQKQAFTKSYQKKWMDEITLKSRKATDSATREKYQKQLVDYLVMRKKIAQAKDSQARAARQAKRSKKRANKSHKFDPNAGLRMQTEMMQMDMLNQSYRNLQIARSWD</sequence>
<protein>
    <submittedName>
        <fullName evidence="3">Uncharacterized protein</fullName>
    </submittedName>
</protein>
<evidence type="ECO:0000313" key="3">
    <source>
        <dbReference type="EMBL" id="AWV88500.1"/>
    </source>
</evidence>
<dbReference type="Proteomes" id="UP000249799">
    <property type="component" value="Chromosome"/>
</dbReference>
<dbReference type="RefSeq" id="WP_111332308.1">
    <property type="nucleotide sequence ID" value="NZ_CP030032.1"/>
</dbReference>